<comment type="subunit">
    <text evidence="6">Consists of a catalytic RNA component (M1 or rnpB) and a protein subunit.</text>
</comment>
<dbReference type="Proteomes" id="UP000239872">
    <property type="component" value="Unassembled WGS sequence"/>
</dbReference>
<dbReference type="RefSeq" id="WP_105038655.1">
    <property type="nucleotide sequence ID" value="NZ_PPSL01000002.1"/>
</dbReference>
<accession>A0A2S7SYW9</accession>
<comment type="catalytic activity">
    <reaction evidence="6">
        <text>Endonucleolytic cleavage of RNA, removing 5'-extranucleotides from tRNA precursor.</text>
        <dbReference type="EC" id="3.1.26.5"/>
    </reaction>
</comment>
<dbReference type="SUPFAM" id="SSF54211">
    <property type="entry name" value="Ribosomal protein S5 domain 2-like"/>
    <property type="match status" value="1"/>
</dbReference>
<dbReference type="HAMAP" id="MF_00227">
    <property type="entry name" value="RNase_P"/>
    <property type="match status" value="1"/>
</dbReference>
<evidence type="ECO:0000313" key="7">
    <source>
        <dbReference type="EMBL" id="PQJ11775.1"/>
    </source>
</evidence>
<dbReference type="EC" id="3.1.26.5" evidence="6"/>
<comment type="function">
    <text evidence="6">RNaseP catalyzes the removal of the 5'-leader sequence from pre-tRNA to produce the mature 5'-terminus. It can also cleave other RNA substrates such as 4.5S RNA. The protein component plays an auxiliary but essential role in vivo by binding to the 5'-leader sequence and broadening the substrate specificity of the ribozyme.</text>
</comment>
<protein>
    <recommendedName>
        <fullName evidence="6">Ribonuclease P protein component</fullName>
        <shortName evidence="6">RNase P protein</shortName>
        <shortName evidence="6">RNaseP protein</shortName>
        <ecNumber evidence="6">3.1.26.5</ecNumber>
    </recommendedName>
    <alternativeName>
        <fullName evidence="6">Protein C5</fullName>
    </alternativeName>
</protein>
<dbReference type="Gene3D" id="3.30.230.10">
    <property type="match status" value="1"/>
</dbReference>
<evidence type="ECO:0000256" key="3">
    <source>
        <dbReference type="ARBA" id="ARBA00022759"/>
    </source>
</evidence>
<keyword evidence="1 6" id="KW-0819">tRNA processing</keyword>
<evidence type="ECO:0000256" key="4">
    <source>
        <dbReference type="ARBA" id="ARBA00022801"/>
    </source>
</evidence>
<dbReference type="AlphaFoldDB" id="A0A2S7SYW9"/>
<evidence type="ECO:0000256" key="1">
    <source>
        <dbReference type="ARBA" id="ARBA00022694"/>
    </source>
</evidence>
<keyword evidence="4 6" id="KW-0378">Hydrolase</keyword>
<dbReference type="InterPro" id="IPR020568">
    <property type="entry name" value="Ribosomal_Su5_D2-typ_SF"/>
</dbReference>
<sequence>MRNTFKVYERLKREQHINTLFLKGKAFSVFPLRVVYIAVARTSEKESPVKAGFSVPKKKFRSSVDRHRIRRLMVESWRLSKGSFYPEIPSGIQLHIFFIFTNNEMPSYEIVDKALQAGIGKLKTVLPALVMSGDQ</sequence>
<evidence type="ECO:0000256" key="5">
    <source>
        <dbReference type="ARBA" id="ARBA00022884"/>
    </source>
</evidence>
<dbReference type="GO" id="GO:0000049">
    <property type="term" value="F:tRNA binding"/>
    <property type="evidence" value="ECO:0007669"/>
    <property type="project" value="UniProtKB-UniRule"/>
</dbReference>
<keyword evidence="5 6" id="KW-0694">RNA-binding</keyword>
<dbReference type="InterPro" id="IPR000100">
    <property type="entry name" value="RNase_P"/>
</dbReference>
<evidence type="ECO:0000313" key="8">
    <source>
        <dbReference type="Proteomes" id="UP000239872"/>
    </source>
</evidence>
<proteinExistence type="inferred from homology"/>
<keyword evidence="2 6" id="KW-0540">Nuclease</keyword>
<dbReference type="InterPro" id="IPR014721">
    <property type="entry name" value="Ribsml_uS5_D2-typ_fold_subgr"/>
</dbReference>
<dbReference type="GO" id="GO:0004526">
    <property type="term" value="F:ribonuclease P activity"/>
    <property type="evidence" value="ECO:0007669"/>
    <property type="project" value="UniProtKB-UniRule"/>
</dbReference>
<keyword evidence="8" id="KW-1185">Reference proteome</keyword>
<keyword evidence="3 6" id="KW-0255">Endonuclease</keyword>
<evidence type="ECO:0000256" key="2">
    <source>
        <dbReference type="ARBA" id="ARBA00022722"/>
    </source>
</evidence>
<name>A0A2S7SYW9_9BACT</name>
<organism evidence="7 8">
    <name type="scientific">Flavipsychrobacter stenotrophus</name>
    <dbReference type="NCBI Taxonomy" id="2077091"/>
    <lineage>
        <taxon>Bacteria</taxon>
        <taxon>Pseudomonadati</taxon>
        <taxon>Bacteroidota</taxon>
        <taxon>Chitinophagia</taxon>
        <taxon>Chitinophagales</taxon>
        <taxon>Chitinophagaceae</taxon>
        <taxon>Flavipsychrobacter</taxon>
    </lineage>
</organism>
<gene>
    <name evidence="6" type="primary">rnpA</name>
    <name evidence="7" type="ORF">CJD36_008245</name>
</gene>
<reference evidence="7 8" key="1">
    <citation type="submission" date="2018-01" db="EMBL/GenBank/DDBJ databases">
        <title>A novel member of the phylum Bacteroidetes isolated from glacier ice.</title>
        <authorList>
            <person name="Liu Q."/>
            <person name="Xin Y.-H."/>
        </authorList>
    </citation>
    <scope>NUCLEOTIDE SEQUENCE [LARGE SCALE GENOMIC DNA]</scope>
    <source>
        <strain evidence="7 8">RB1R16</strain>
    </source>
</reference>
<comment type="similarity">
    <text evidence="6">Belongs to the RnpA family.</text>
</comment>
<dbReference type="OrthoDB" id="1524972at2"/>
<dbReference type="EMBL" id="PPSL01000002">
    <property type="protein sequence ID" value="PQJ11775.1"/>
    <property type="molecule type" value="Genomic_DNA"/>
</dbReference>
<dbReference type="GO" id="GO:0001682">
    <property type="term" value="P:tRNA 5'-leader removal"/>
    <property type="evidence" value="ECO:0007669"/>
    <property type="project" value="UniProtKB-UniRule"/>
</dbReference>
<dbReference type="Pfam" id="PF00825">
    <property type="entry name" value="Ribonuclease_P"/>
    <property type="match status" value="1"/>
</dbReference>
<evidence type="ECO:0000256" key="6">
    <source>
        <dbReference type="HAMAP-Rule" id="MF_00227"/>
    </source>
</evidence>
<comment type="caution">
    <text evidence="7">The sequence shown here is derived from an EMBL/GenBank/DDBJ whole genome shotgun (WGS) entry which is preliminary data.</text>
</comment>